<evidence type="ECO:0000256" key="2">
    <source>
        <dbReference type="PROSITE-ProRule" id="PRU00192"/>
    </source>
</evidence>
<keyword evidence="1 2" id="KW-0728">SH3 domain</keyword>
<feature type="signal peptide" evidence="5">
    <location>
        <begin position="1"/>
        <end position="16"/>
    </location>
</feature>
<dbReference type="Gene3D" id="2.30.30.40">
    <property type="entry name" value="SH3 Domains"/>
    <property type="match status" value="1"/>
</dbReference>
<dbReference type="SMART" id="SM00326">
    <property type="entry name" value="SH3"/>
    <property type="match status" value="1"/>
</dbReference>
<comment type="caution">
    <text evidence="7">The sequence shown here is derived from an EMBL/GenBank/DDBJ whole genome shotgun (WGS) entry which is preliminary data.</text>
</comment>
<accession>A0AAD5UC10</accession>
<dbReference type="AlphaFoldDB" id="A0AAD5UC10"/>
<feature type="domain" description="SH3" evidence="6">
    <location>
        <begin position="756"/>
        <end position="820"/>
    </location>
</feature>
<protein>
    <recommendedName>
        <fullName evidence="6">SH3 domain-containing protein</fullName>
    </recommendedName>
</protein>
<evidence type="ECO:0000313" key="8">
    <source>
        <dbReference type="Proteomes" id="UP001211065"/>
    </source>
</evidence>
<feature type="region of interest" description="Disordered" evidence="3">
    <location>
        <begin position="512"/>
        <end position="572"/>
    </location>
</feature>
<organism evidence="7 8">
    <name type="scientific">Clydaea vesicula</name>
    <dbReference type="NCBI Taxonomy" id="447962"/>
    <lineage>
        <taxon>Eukaryota</taxon>
        <taxon>Fungi</taxon>
        <taxon>Fungi incertae sedis</taxon>
        <taxon>Chytridiomycota</taxon>
        <taxon>Chytridiomycota incertae sedis</taxon>
        <taxon>Chytridiomycetes</taxon>
        <taxon>Lobulomycetales</taxon>
        <taxon>Lobulomycetaceae</taxon>
        <taxon>Clydaea</taxon>
    </lineage>
</organism>
<dbReference type="CDD" id="cd00174">
    <property type="entry name" value="SH3"/>
    <property type="match status" value="1"/>
</dbReference>
<evidence type="ECO:0000259" key="6">
    <source>
        <dbReference type="PROSITE" id="PS50002"/>
    </source>
</evidence>
<evidence type="ECO:0000256" key="1">
    <source>
        <dbReference type="ARBA" id="ARBA00022443"/>
    </source>
</evidence>
<keyword evidence="4" id="KW-0812">Transmembrane</keyword>
<dbReference type="EMBL" id="JADGJW010000005">
    <property type="protein sequence ID" value="KAJ3228141.1"/>
    <property type="molecule type" value="Genomic_DNA"/>
</dbReference>
<proteinExistence type="predicted"/>
<keyword evidence="4" id="KW-0472">Membrane</keyword>
<feature type="transmembrane region" description="Helical" evidence="4">
    <location>
        <begin position="396"/>
        <end position="419"/>
    </location>
</feature>
<dbReference type="PROSITE" id="PS50002">
    <property type="entry name" value="SH3"/>
    <property type="match status" value="1"/>
</dbReference>
<dbReference type="InterPro" id="IPR001452">
    <property type="entry name" value="SH3_domain"/>
</dbReference>
<dbReference type="InterPro" id="IPR015915">
    <property type="entry name" value="Kelch-typ_b-propeller"/>
</dbReference>
<dbReference type="Proteomes" id="UP001211065">
    <property type="component" value="Unassembled WGS sequence"/>
</dbReference>
<evidence type="ECO:0000313" key="7">
    <source>
        <dbReference type="EMBL" id="KAJ3228141.1"/>
    </source>
</evidence>
<dbReference type="Pfam" id="PF07653">
    <property type="entry name" value="SH3_2"/>
    <property type="match status" value="1"/>
</dbReference>
<evidence type="ECO:0000256" key="5">
    <source>
        <dbReference type="SAM" id="SignalP"/>
    </source>
</evidence>
<evidence type="ECO:0000256" key="4">
    <source>
        <dbReference type="SAM" id="Phobius"/>
    </source>
</evidence>
<sequence>MKLLLLFIVFISYSTAQSPPIGASTVRISNGNLIFGGKTIDTVTNTLYFVSDAPNSNFTVLENKADNPVFVPNPAYRHCCVSDYNEETKLSGNMYCYGGVNSPNLIYKFDTLSMKWVNPISVAENFRSRAGHQCFLSKQGVMYVYGGIQLVPLGAISSSSLINAFNTESIESNPTNVTAGFVDTPLDYISNRQNPVLMTSPATNQQGLLLFGEDPNSSEIPSVLPSLAFVPLSETGFFKPLKTSVFQPQFTTGTTCTSVFYNDIIDVYCFGGKILNSTLPTNQFWTLNSTLYWNDLSFKKINQPTPRDNALMLQSENLLLIWGGGNAGFASANTDLFSKDQPTNDQNIYRFDLASQSWLTPVPFLHETKTPITLPPTMTPSVISNVQENGLSALNIALIVFAMVFLIIMVVISVVACYYKKKEKINFKKSSLDVENTLASQVSNNLLASSTQNRHSDKNHSHDFSSTHLTPKQSDFTFIPNSTLLENEERGTVPLTLSEVIEVDKEIENMNGINKNFSNSNKSSSDQPSSTTPPHYSPPSHPETGHFSVSSLSDRDTVKKNNSKSSSQLSPLILQPFPTNKVYNSENISNGSAESFQSIPNSVNNTFGVQPGAIKEMKSIDSFKSFPSNAKYVEKKRYSSHTVDTATTKTSEGGYNTAKESLEDFDGDYDNLSSSSSFINELFHSVNIPLRETSKKNEDILSEIKDPKALSGSKLATLPLNEISKAKENLTKYPNGKGKYLSVKPDDYSQVQHKDLKGKTFVTLRSFEPRAGYDDEIFLKVGDLILIYEVYDDNWCRGENISDANKVGAFPFNYVERVNWGAVEEEKEINKFVNWKELEESNSMLRNKKSFSIDVRRSSLIFN</sequence>
<evidence type="ECO:0000256" key="3">
    <source>
        <dbReference type="SAM" id="MobiDB-lite"/>
    </source>
</evidence>
<dbReference type="SUPFAM" id="SSF50044">
    <property type="entry name" value="SH3-domain"/>
    <property type="match status" value="1"/>
</dbReference>
<feature type="chain" id="PRO_5041989539" description="SH3 domain-containing protein" evidence="5">
    <location>
        <begin position="17"/>
        <end position="863"/>
    </location>
</feature>
<dbReference type="Gene3D" id="2.120.10.80">
    <property type="entry name" value="Kelch-type beta propeller"/>
    <property type="match status" value="2"/>
</dbReference>
<gene>
    <name evidence="7" type="ORF">HK099_006021</name>
</gene>
<keyword evidence="5" id="KW-0732">Signal</keyword>
<keyword evidence="8" id="KW-1185">Reference proteome</keyword>
<dbReference type="SUPFAM" id="SSF117281">
    <property type="entry name" value="Kelch motif"/>
    <property type="match status" value="1"/>
</dbReference>
<feature type="compositionally biased region" description="Low complexity" evidence="3">
    <location>
        <begin position="512"/>
        <end position="534"/>
    </location>
</feature>
<dbReference type="InterPro" id="IPR036028">
    <property type="entry name" value="SH3-like_dom_sf"/>
</dbReference>
<keyword evidence="4" id="KW-1133">Transmembrane helix</keyword>
<name>A0AAD5UC10_9FUNG</name>
<reference evidence="7" key="1">
    <citation type="submission" date="2020-05" db="EMBL/GenBank/DDBJ databases">
        <title>Phylogenomic resolution of chytrid fungi.</title>
        <authorList>
            <person name="Stajich J.E."/>
            <person name="Amses K."/>
            <person name="Simmons R."/>
            <person name="Seto K."/>
            <person name="Myers J."/>
            <person name="Bonds A."/>
            <person name="Quandt C.A."/>
            <person name="Barry K."/>
            <person name="Liu P."/>
            <person name="Grigoriev I."/>
            <person name="Longcore J.E."/>
            <person name="James T.Y."/>
        </authorList>
    </citation>
    <scope>NUCLEOTIDE SEQUENCE</scope>
    <source>
        <strain evidence="7">JEL0476</strain>
    </source>
</reference>